<feature type="transmembrane region" description="Helical" evidence="1">
    <location>
        <begin position="139"/>
        <end position="157"/>
    </location>
</feature>
<feature type="transmembrane region" description="Helical" evidence="1">
    <location>
        <begin position="212"/>
        <end position="230"/>
    </location>
</feature>
<dbReference type="Proteomes" id="UP000290608">
    <property type="component" value="Unassembled WGS sequence"/>
</dbReference>
<evidence type="ECO:0000313" key="2">
    <source>
        <dbReference type="EMBL" id="RXG29938.1"/>
    </source>
</evidence>
<organism evidence="2 3">
    <name type="scientific">Leeuwenhoekiella marinoflava</name>
    <dbReference type="NCBI Taxonomy" id="988"/>
    <lineage>
        <taxon>Bacteria</taxon>
        <taxon>Pseudomonadati</taxon>
        <taxon>Bacteroidota</taxon>
        <taxon>Flavobacteriia</taxon>
        <taxon>Flavobacteriales</taxon>
        <taxon>Flavobacteriaceae</taxon>
        <taxon>Leeuwenhoekiella</taxon>
    </lineage>
</organism>
<dbReference type="STRING" id="1122159.SAMN02745246_02043"/>
<gene>
    <name evidence="2" type="ORF">DSL99_1994</name>
</gene>
<dbReference type="EMBL" id="QOVL01000008">
    <property type="protein sequence ID" value="RXG29938.1"/>
    <property type="molecule type" value="Genomic_DNA"/>
</dbReference>
<keyword evidence="1" id="KW-1133">Transmembrane helix</keyword>
<feature type="transmembrane region" description="Helical" evidence="1">
    <location>
        <begin position="38"/>
        <end position="61"/>
    </location>
</feature>
<evidence type="ECO:0000256" key="1">
    <source>
        <dbReference type="SAM" id="Phobius"/>
    </source>
</evidence>
<name>A0A4Q0PLK3_9FLAO</name>
<reference evidence="2 3" key="1">
    <citation type="submission" date="2018-07" db="EMBL/GenBank/DDBJ databases">
        <title>Leeuwenhoekiella genomics.</title>
        <authorList>
            <person name="Tahon G."/>
            <person name="Willems A."/>
        </authorList>
    </citation>
    <scope>NUCLEOTIDE SEQUENCE [LARGE SCALE GENOMIC DNA]</scope>
    <source>
        <strain evidence="2 3">LMG 1345</strain>
    </source>
</reference>
<accession>A0A4Q0PLK3</accession>
<comment type="caution">
    <text evidence="2">The sequence shown here is derived from an EMBL/GenBank/DDBJ whole genome shotgun (WGS) entry which is preliminary data.</text>
</comment>
<protein>
    <recommendedName>
        <fullName evidence="4">DoxX-like protein</fullName>
    </recommendedName>
</protein>
<feature type="transmembrane region" description="Helical" evidence="1">
    <location>
        <begin position="90"/>
        <end position="108"/>
    </location>
</feature>
<evidence type="ECO:0000313" key="3">
    <source>
        <dbReference type="Proteomes" id="UP000290608"/>
    </source>
</evidence>
<keyword evidence="1" id="KW-0812">Transmembrane</keyword>
<proteinExistence type="predicted"/>
<keyword evidence="1" id="KW-0472">Membrane</keyword>
<evidence type="ECO:0008006" key="4">
    <source>
        <dbReference type="Google" id="ProtNLM"/>
    </source>
</evidence>
<sequence length="286" mass="32749">MYLERSIGIPKFIIKNHAIVKTMNKSFLSFYTNVRSNFWHAGFYLFCRCTLALGFIVAGWVKIIDERFASGLAVKHPMGAFLEALHHTGFYYPFIGIAQIAAAVLLFIPRTALLGALVYFPIILNIFVLSLAVRFEGSLVTSTLMVLANLYILLYNYDRLKFILPFSDKSLKYDPPLTLRETENDPHFKKDVPLRINFNLASIKSPLVSKKFPWVFLGMIILISVITMFASNRLFELMPRNNYGDCVSRLESRTPEKAGFDFCNCIHNQGKSLDKCLKDYEEINKK</sequence>
<feature type="transmembrane region" description="Helical" evidence="1">
    <location>
        <begin position="114"/>
        <end position="132"/>
    </location>
</feature>
<dbReference type="AlphaFoldDB" id="A0A4Q0PLK3"/>